<protein>
    <submittedName>
        <fullName evidence="2">Uncharacterized protein</fullName>
    </submittedName>
</protein>
<name>C4JI62_UNCRE</name>
<dbReference type="HOGENOM" id="CLU_1916621_0_0_1"/>
<dbReference type="Proteomes" id="UP000002058">
    <property type="component" value="Unassembled WGS sequence"/>
</dbReference>
<dbReference type="EMBL" id="CH476615">
    <property type="protein sequence ID" value="EEP77959.1"/>
    <property type="molecule type" value="Genomic_DNA"/>
</dbReference>
<reference evidence="3" key="1">
    <citation type="journal article" date="2009" name="Genome Res.">
        <title>Comparative genomic analyses of the human fungal pathogens Coccidioides and their relatives.</title>
        <authorList>
            <person name="Sharpton T.J."/>
            <person name="Stajich J.E."/>
            <person name="Rounsley S.D."/>
            <person name="Gardner M.J."/>
            <person name="Wortman J.R."/>
            <person name="Jordar V.S."/>
            <person name="Maiti R."/>
            <person name="Kodira C.D."/>
            <person name="Neafsey D.E."/>
            <person name="Zeng Q."/>
            <person name="Hung C.-Y."/>
            <person name="McMahan C."/>
            <person name="Muszewska A."/>
            <person name="Grynberg M."/>
            <person name="Mandel M.A."/>
            <person name="Kellner E.M."/>
            <person name="Barker B.M."/>
            <person name="Galgiani J.N."/>
            <person name="Orbach M.J."/>
            <person name="Kirkland T.N."/>
            <person name="Cole G.T."/>
            <person name="Henn M.R."/>
            <person name="Birren B.W."/>
            <person name="Taylor J.W."/>
        </authorList>
    </citation>
    <scope>NUCLEOTIDE SEQUENCE [LARGE SCALE GENOMIC DNA]</scope>
    <source>
        <strain evidence="3">UAMH 1704</strain>
    </source>
</reference>
<sequence length="146" mass="16250">MASQYNVHEYDSEAERRKYPLVQMENLTSAALYFTGKLNSKNIASSLWGGLAVKVLGGTRDTRNVDIIFQARMEDVWKIVQTERRLIIPSTKPGGATVKIFVHTGPGYDDCELRVPVAVNLCESGISIPVFVALIPFIVLRYSNAM</sequence>
<gene>
    <name evidence="2" type="ORF">UREG_02808</name>
</gene>
<dbReference type="AlphaFoldDB" id="C4JI62"/>
<dbReference type="VEuPathDB" id="FungiDB:UREG_02808"/>
<feature type="transmembrane region" description="Helical" evidence="1">
    <location>
        <begin position="126"/>
        <end position="143"/>
    </location>
</feature>
<evidence type="ECO:0000313" key="3">
    <source>
        <dbReference type="Proteomes" id="UP000002058"/>
    </source>
</evidence>
<dbReference type="GeneID" id="8437597"/>
<dbReference type="InParanoid" id="C4JI62"/>
<dbReference type="KEGG" id="ure:UREG_02808"/>
<keyword evidence="3" id="KW-1185">Reference proteome</keyword>
<dbReference type="eggNOG" id="ENOG502S9NR">
    <property type="taxonomic scope" value="Eukaryota"/>
</dbReference>
<evidence type="ECO:0000256" key="1">
    <source>
        <dbReference type="SAM" id="Phobius"/>
    </source>
</evidence>
<dbReference type="OMA" id="TYDLVNY"/>
<evidence type="ECO:0000313" key="2">
    <source>
        <dbReference type="EMBL" id="EEP77959.1"/>
    </source>
</evidence>
<keyword evidence="1" id="KW-0812">Transmembrane</keyword>
<dbReference type="RefSeq" id="XP_002543292.1">
    <property type="nucleotide sequence ID" value="XM_002543246.1"/>
</dbReference>
<organism evidence="2 3">
    <name type="scientific">Uncinocarpus reesii (strain UAMH 1704)</name>
    <dbReference type="NCBI Taxonomy" id="336963"/>
    <lineage>
        <taxon>Eukaryota</taxon>
        <taxon>Fungi</taxon>
        <taxon>Dikarya</taxon>
        <taxon>Ascomycota</taxon>
        <taxon>Pezizomycotina</taxon>
        <taxon>Eurotiomycetes</taxon>
        <taxon>Eurotiomycetidae</taxon>
        <taxon>Onygenales</taxon>
        <taxon>Onygenaceae</taxon>
        <taxon>Uncinocarpus</taxon>
    </lineage>
</organism>
<keyword evidence="1" id="KW-0472">Membrane</keyword>
<dbReference type="OrthoDB" id="4193337at2759"/>
<proteinExistence type="predicted"/>
<keyword evidence="1" id="KW-1133">Transmembrane helix</keyword>
<accession>C4JI62</accession>